<feature type="transmembrane region" description="Helical" evidence="8">
    <location>
        <begin position="58"/>
        <end position="79"/>
    </location>
</feature>
<evidence type="ECO:0000256" key="3">
    <source>
        <dbReference type="ARBA" id="ARBA00022475"/>
    </source>
</evidence>
<dbReference type="Pfam" id="PF00893">
    <property type="entry name" value="Multi_Drug_Res"/>
    <property type="match status" value="1"/>
</dbReference>
<gene>
    <name evidence="9" type="ORF">J1TS3_19900</name>
</gene>
<comment type="subcellular location">
    <subcellularLocation>
        <location evidence="1 7">Cell membrane</location>
        <topology evidence="1 7">Multi-pass membrane protein</topology>
    </subcellularLocation>
</comment>
<dbReference type="EMBL" id="BOQT01000006">
    <property type="protein sequence ID" value="GIN20856.1"/>
    <property type="molecule type" value="Genomic_DNA"/>
</dbReference>
<dbReference type="InterPro" id="IPR037185">
    <property type="entry name" value="EmrE-like"/>
</dbReference>
<evidence type="ECO:0000256" key="2">
    <source>
        <dbReference type="ARBA" id="ARBA00022448"/>
    </source>
</evidence>
<reference evidence="9 10" key="1">
    <citation type="submission" date="2021-03" db="EMBL/GenBank/DDBJ databases">
        <title>Antimicrobial resistance genes in bacteria isolated from Japanese honey, and their potential for conferring macrolide and lincosamide resistance in the American foulbrood pathogen Paenibacillus larvae.</title>
        <authorList>
            <person name="Okamoto M."/>
            <person name="Kumagai M."/>
            <person name="Kanamori H."/>
            <person name="Takamatsu D."/>
        </authorList>
    </citation>
    <scope>NUCLEOTIDE SEQUENCE [LARGE SCALE GENOMIC DNA]</scope>
    <source>
        <strain evidence="9 10">J1TS3</strain>
    </source>
</reference>
<feature type="transmembrane region" description="Helical" evidence="8">
    <location>
        <begin position="85"/>
        <end position="104"/>
    </location>
</feature>
<keyword evidence="10" id="KW-1185">Reference proteome</keyword>
<protein>
    <submittedName>
        <fullName evidence="9">QacE family quaternary ammonium compound efflux SMR transporter</fullName>
    </submittedName>
</protein>
<name>A0ABQ4K7C6_9BACI</name>
<evidence type="ECO:0000256" key="1">
    <source>
        <dbReference type="ARBA" id="ARBA00004651"/>
    </source>
</evidence>
<dbReference type="PANTHER" id="PTHR30561">
    <property type="entry name" value="SMR FAMILY PROTON-DEPENDENT DRUG EFFLUX TRANSPORTER SUGE"/>
    <property type="match status" value="1"/>
</dbReference>
<keyword evidence="4 7" id="KW-0812">Transmembrane</keyword>
<proteinExistence type="inferred from homology"/>
<dbReference type="InterPro" id="IPR045324">
    <property type="entry name" value="Small_multidrug_res"/>
</dbReference>
<organism evidence="9 10">
    <name type="scientific">Siminovitchia fordii</name>
    <dbReference type="NCBI Taxonomy" id="254759"/>
    <lineage>
        <taxon>Bacteria</taxon>
        <taxon>Bacillati</taxon>
        <taxon>Bacillota</taxon>
        <taxon>Bacilli</taxon>
        <taxon>Bacillales</taxon>
        <taxon>Bacillaceae</taxon>
        <taxon>Siminovitchia</taxon>
    </lineage>
</organism>
<evidence type="ECO:0000256" key="8">
    <source>
        <dbReference type="SAM" id="Phobius"/>
    </source>
</evidence>
<dbReference type="SUPFAM" id="SSF103481">
    <property type="entry name" value="Multidrug resistance efflux transporter EmrE"/>
    <property type="match status" value="1"/>
</dbReference>
<keyword evidence="6 8" id="KW-0472">Membrane</keyword>
<dbReference type="PANTHER" id="PTHR30561:SF0">
    <property type="entry name" value="GUANIDINIUM EXPORTER"/>
    <property type="match status" value="1"/>
</dbReference>
<evidence type="ECO:0000256" key="4">
    <source>
        <dbReference type="ARBA" id="ARBA00022692"/>
    </source>
</evidence>
<evidence type="ECO:0000313" key="9">
    <source>
        <dbReference type="EMBL" id="GIN20856.1"/>
    </source>
</evidence>
<evidence type="ECO:0000313" key="10">
    <source>
        <dbReference type="Proteomes" id="UP000680279"/>
    </source>
</evidence>
<dbReference type="InterPro" id="IPR000390">
    <property type="entry name" value="Small_drug/metabolite_transptr"/>
</dbReference>
<evidence type="ECO:0000256" key="6">
    <source>
        <dbReference type="ARBA" id="ARBA00023136"/>
    </source>
</evidence>
<comment type="similarity">
    <text evidence="7">Belongs to the drug/metabolite transporter (DMT) superfamily. Small multidrug resistance (SMR) (TC 2.A.7.1) family.</text>
</comment>
<keyword evidence="2" id="KW-0813">Transport</keyword>
<evidence type="ECO:0000256" key="7">
    <source>
        <dbReference type="RuleBase" id="RU003942"/>
    </source>
</evidence>
<accession>A0ABQ4K7C6</accession>
<keyword evidence="3" id="KW-1003">Cell membrane</keyword>
<dbReference type="Gene3D" id="1.10.3730.20">
    <property type="match status" value="1"/>
</dbReference>
<evidence type="ECO:0000256" key="5">
    <source>
        <dbReference type="ARBA" id="ARBA00022989"/>
    </source>
</evidence>
<keyword evidence="5 8" id="KW-1133">Transmembrane helix</keyword>
<dbReference type="Proteomes" id="UP000680279">
    <property type="component" value="Unassembled WGS sequence"/>
</dbReference>
<sequence>MMGWIFVFLASVSEITGVVGLKMFSEKKTIKNGAIYLGGFAASFVFLYESLNYLQLTIAYSVWIGVGTAGAVLVNMLLFGESKSLARIVSVFLIVLGVTGLKAVS</sequence>
<comment type="caution">
    <text evidence="9">The sequence shown here is derived from an EMBL/GenBank/DDBJ whole genome shotgun (WGS) entry which is preliminary data.</text>
</comment>
<feature type="transmembrane region" description="Helical" evidence="8">
    <location>
        <begin position="33"/>
        <end position="51"/>
    </location>
</feature>